<reference evidence="1 2" key="1">
    <citation type="submission" date="2021-06" db="EMBL/GenBank/DDBJ databases">
        <authorList>
            <person name="Criscuolo A."/>
        </authorList>
    </citation>
    <scope>NUCLEOTIDE SEQUENCE [LARGE SCALE GENOMIC DNA]</scope>
    <source>
        <strain evidence="2">CIP 111802</strain>
    </source>
</reference>
<comment type="caution">
    <text evidence="1">The sequence shown here is derived from an EMBL/GenBank/DDBJ whole genome shotgun (WGS) entry which is preliminary data.</text>
</comment>
<proteinExistence type="predicted"/>
<evidence type="ECO:0000313" key="1">
    <source>
        <dbReference type="EMBL" id="CAG7625285.1"/>
    </source>
</evidence>
<protein>
    <recommendedName>
        <fullName evidence="3">Extracellular solute-binding protein</fullName>
    </recommendedName>
</protein>
<sequence>MLARKLTREMDGTSYQGIYPGNWTQQRSQLSLDFVDPKSNKVIFESDPGYRKVFELYQSIYLIPGMLTTLNGKDGFFKSRQFAMYVNWLTDVLYLFEDAHKSGNPLSWDMMRLPYFTEKPGIGSKVDVHMLMVTAQSKQKYEAMAVVGFLTSSEAVQVAAAKTGRIPAIQSSEAQKQFGANYASVKDKNTKAVFDTKMAPLWNYSPYDVQAMYPPIEQAMKDVMNHKSDVNTALKTAAEKTNKLIEENPAR</sequence>
<evidence type="ECO:0000313" key="2">
    <source>
        <dbReference type="Proteomes" id="UP000730618"/>
    </source>
</evidence>
<evidence type="ECO:0008006" key="3">
    <source>
        <dbReference type="Google" id="ProtNLM"/>
    </source>
</evidence>
<gene>
    <name evidence="1" type="ORF">PAECIP111802_01153</name>
</gene>
<name>A0ABN7TF51_9BACL</name>
<dbReference type="Proteomes" id="UP000730618">
    <property type="component" value="Unassembled WGS sequence"/>
</dbReference>
<dbReference type="InterPro" id="IPR006059">
    <property type="entry name" value="SBP"/>
</dbReference>
<accession>A0ABN7TF51</accession>
<dbReference type="Pfam" id="PF13416">
    <property type="entry name" value="SBP_bac_8"/>
    <property type="match status" value="1"/>
</dbReference>
<dbReference type="EMBL" id="CAJVCE010000002">
    <property type="protein sequence ID" value="CAG7625285.1"/>
    <property type="molecule type" value="Genomic_DNA"/>
</dbReference>
<keyword evidence="2" id="KW-1185">Reference proteome</keyword>
<organism evidence="1 2">
    <name type="scientific">Paenibacillus allorhizosphaerae</name>
    <dbReference type="NCBI Taxonomy" id="2849866"/>
    <lineage>
        <taxon>Bacteria</taxon>
        <taxon>Bacillati</taxon>
        <taxon>Bacillota</taxon>
        <taxon>Bacilli</taxon>
        <taxon>Bacillales</taxon>
        <taxon>Paenibacillaceae</taxon>
        <taxon>Paenibacillus</taxon>
    </lineage>
</organism>